<keyword evidence="4 5" id="KW-0472">Membrane</keyword>
<keyword evidence="3 5" id="KW-1133">Transmembrane helix</keyword>
<dbReference type="GO" id="GO:0030026">
    <property type="term" value="P:intracellular manganese ion homeostasis"/>
    <property type="evidence" value="ECO:0007669"/>
    <property type="project" value="InterPro"/>
</dbReference>
<dbReference type="OrthoDB" id="5506246at2"/>
<reference evidence="6 7" key="1">
    <citation type="submission" date="2019-06" db="EMBL/GenBank/DDBJ databases">
        <title>Genome of new Rhodobacteraceae sp. SM1903.</title>
        <authorList>
            <person name="Ren X."/>
        </authorList>
    </citation>
    <scope>NUCLEOTIDE SEQUENCE [LARGE SCALE GENOMIC DNA]</scope>
    <source>
        <strain evidence="6 7">SM1903</strain>
    </source>
</reference>
<accession>A0A5C5GAS9</accession>
<name>A0A5C5GAS9_9RHOB</name>
<gene>
    <name evidence="6" type="ORF">FHY64_00340</name>
</gene>
<dbReference type="EMBL" id="VFFF01000001">
    <property type="protein sequence ID" value="TNY31788.1"/>
    <property type="molecule type" value="Genomic_DNA"/>
</dbReference>
<protein>
    <submittedName>
        <fullName evidence="6">GMP synthase</fullName>
    </submittedName>
</protein>
<comment type="subcellular location">
    <subcellularLocation>
        <location evidence="1">Endomembrane system</location>
        <topology evidence="1">Multi-pass membrane protein</topology>
    </subcellularLocation>
</comment>
<dbReference type="AlphaFoldDB" id="A0A5C5GAS9"/>
<evidence type="ECO:0000313" key="6">
    <source>
        <dbReference type="EMBL" id="TNY31788.1"/>
    </source>
</evidence>
<feature type="transmembrane region" description="Helical" evidence="5">
    <location>
        <begin position="170"/>
        <end position="190"/>
    </location>
</feature>
<keyword evidence="7" id="KW-1185">Reference proteome</keyword>
<sequence>MATKRSADVRAADPDHRLRRGLPLGLKRYLKQIVYGGNDGIVTTFAVIAGFEGAGGEAGTPLAAGIVLLFGLANLFGDATSMGLGDYISERSEREVDRAEHAAMREMAARRPDEAAAIVERRLGAQGLAADDARAVTDRLRKAPDALAHAVIALDHGVSPDGDTGMVTQAVVTFASFIAFGALPLAPYMLPEIDVLTRIGPFGTALIGSLVALVLLGLLKHRVGGGSPLRSVAEIVIVGVIAGGVAFAVGTFFELT</sequence>
<dbReference type="PANTHER" id="PTHR31851">
    <property type="entry name" value="FE(2+)/MN(2+) TRANSPORTER PCL1"/>
    <property type="match status" value="1"/>
</dbReference>
<dbReference type="GO" id="GO:0012505">
    <property type="term" value="C:endomembrane system"/>
    <property type="evidence" value="ECO:0007669"/>
    <property type="project" value="UniProtKB-SubCell"/>
</dbReference>
<comment type="caution">
    <text evidence="6">The sequence shown here is derived from an EMBL/GenBank/DDBJ whole genome shotgun (WGS) entry which is preliminary data.</text>
</comment>
<dbReference type="Proteomes" id="UP000314011">
    <property type="component" value="Unassembled WGS sequence"/>
</dbReference>
<dbReference type="InterPro" id="IPR008217">
    <property type="entry name" value="Ccc1_fam"/>
</dbReference>
<evidence type="ECO:0000256" key="5">
    <source>
        <dbReference type="SAM" id="Phobius"/>
    </source>
</evidence>
<dbReference type="Pfam" id="PF01988">
    <property type="entry name" value="VIT1"/>
    <property type="match status" value="1"/>
</dbReference>
<feature type="transmembrane region" description="Helical" evidence="5">
    <location>
        <begin position="202"/>
        <end position="219"/>
    </location>
</feature>
<evidence type="ECO:0000256" key="4">
    <source>
        <dbReference type="ARBA" id="ARBA00023136"/>
    </source>
</evidence>
<keyword evidence="2 5" id="KW-0812">Transmembrane</keyword>
<evidence type="ECO:0000313" key="7">
    <source>
        <dbReference type="Proteomes" id="UP000314011"/>
    </source>
</evidence>
<organism evidence="6 7">
    <name type="scientific">Pelagovum pacificum</name>
    <dbReference type="NCBI Taxonomy" id="2588711"/>
    <lineage>
        <taxon>Bacteria</taxon>
        <taxon>Pseudomonadati</taxon>
        <taxon>Pseudomonadota</taxon>
        <taxon>Alphaproteobacteria</taxon>
        <taxon>Rhodobacterales</taxon>
        <taxon>Paracoccaceae</taxon>
        <taxon>Pelagovum</taxon>
    </lineage>
</organism>
<feature type="transmembrane region" description="Helical" evidence="5">
    <location>
        <begin position="231"/>
        <end position="253"/>
    </location>
</feature>
<dbReference type="GO" id="GO:0005384">
    <property type="term" value="F:manganese ion transmembrane transporter activity"/>
    <property type="evidence" value="ECO:0007669"/>
    <property type="project" value="InterPro"/>
</dbReference>
<evidence type="ECO:0000256" key="3">
    <source>
        <dbReference type="ARBA" id="ARBA00022989"/>
    </source>
</evidence>
<evidence type="ECO:0000256" key="2">
    <source>
        <dbReference type="ARBA" id="ARBA00022692"/>
    </source>
</evidence>
<proteinExistence type="predicted"/>
<evidence type="ECO:0000256" key="1">
    <source>
        <dbReference type="ARBA" id="ARBA00004127"/>
    </source>
</evidence>